<feature type="transmembrane region" description="Helical" evidence="7">
    <location>
        <begin position="1404"/>
        <end position="1427"/>
    </location>
</feature>
<feature type="region of interest" description="Disordered" evidence="6">
    <location>
        <begin position="100"/>
        <end position="123"/>
    </location>
</feature>
<feature type="transmembrane region" description="Helical" evidence="7">
    <location>
        <begin position="1485"/>
        <end position="1510"/>
    </location>
</feature>
<gene>
    <name evidence="9" type="ORF">SPIL2461_LOCUS2276</name>
</gene>
<keyword evidence="3 7" id="KW-1133">Transmembrane helix</keyword>
<reference evidence="9" key="1">
    <citation type="submission" date="2021-02" db="EMBL/GenBank/DDBJ databases">
        <authorList>
            <person name="Dougan E. K."/>
            <person name="Rhodes N."/>
            <person name="Thang M."/>
            <person name="Chan C."/>
        </authorList>
    </citation>
    <scope>NUCLEOTIDE SEQUENCE</scope>
</reference>
<comment type="subcellular location">
    <subcellularLocation>
        <location evidence="1">Membrane</location>
        <topology evidence="1">Multi-pass membrane protein</topology>
    </subcellularLocation>
</comment>
<dbReference type="GO" id="GO:0005509">
    <property type="term" value="F:calcium ion binding"/>
    <property type="evidence" value="ECO:0007669"/>
    <property type="project" value="InterPro"/>
</dbReference>
<keyword evidence="4 7" id="KW-0472">Membrane</keyword>
<evidence type="ECO:0000313" key="10">
    <source>
        <dbReference type="Proteomes" id="UP000649617"/>
    </source>
</evidence>
<evidence type="ECO:0000259" key="8">
    <source>
        <dbReference type="Pfam" id="PF00520"/>
    </source>
</evidence>
<feature type="transmembrane region" description="Helical" evidence="7">
    <location>
        <begin position="1365"/>
        <end position="1383"/>
    </location>
</feature>
<dbReference type="InterPro" id="IPR005821">
    <property type="entry name" value="Ion_trans_dom"/>
</dbReference>
<evidence type="ECO:0000256" key="1">
    <source>
        <dbReference type="ARBA" id="ARBA00004141"/>
    </source>
</evidence>
<dbReference type="GO" id="GO:0016460">
    <property type="term" value="C:myosin II complex"/>
    <property type="evidence" value="ECO:0007669"/>
    <property type="project" value="TreeGrafter"/>
</dbReference>
<sequence length="1672" mass="185140">ASDRAKWLMENQGLPREAAQQRVIAEFPSEFGASRCWNPNEDCGGLRAEDRAKWLVQNLGLSPADAQRKIMDEFPKGFLCLETPEPGMGRLSWLPQPGTKAPAVGYHSGSDELQGSPEPNPPSWPDTVKVLSKASGYEVVDRIYEEMASLDRGQFSTSRYALFFEASPRMHEVDVRVGFYTSVYGLGRHPSDTKIRSVTSTNETPHPELGSLQNFWRSAENFQTNCHPTYTCGGQGGMLWAVSQAAPLRRAVVDDNLCLSYFRLPPTGVKASDPRYPKQGACLEYDGWVKLGYRDPIADFASGGFMANVDVRGTVSLGSQQQFFARNCSAKRWESGAWSFVFVGCPGAPHSEPVEATSKGPVYTRLDASEVIAEKPFIIKENDGRYKLVVPSASAGRSGTDFELAEEEIRDFSAVYVALPSSGAGEINKKLAEGKDIVFSPGIYHLEETLHVKRSGQVLLALGFATLVAPADSPCIVVDDDAAGIRISGMMLEAPYRPLEKASPAGLASPGPKALLQWGCGNSTKRDPAALASWGFLHDCFARVGGQEAPFTARDEIDATRRPQTRPHSDVPLFDSEARCRTMVQLQTPCVVGDNLWLWRADHWLSDQYLVYNHENRCETGLHVGQAARYVTMYGLFVEHTLGNMTYWEGEDGTTFFYQSELPYDAMDVDGASKVSTLPYSGCGYCVADHVQRHVAYGVGVYCYFRDYDITVPAAIVAPDNARIKFQNAFTKWLNGGPKVYAPESCLLVCEKKYGHIQCVVKKGSRPLGASTDNDKVRGGEAESHSAKEAALVKLQARLAEAEAAQVELEVQSAKSFNQLQESAEGDRAAFSQELRSLQRNVRSELDACSDVALPSRQARLEAQLGEMRLEREKAAQELRAVQGREVDLRKDLESGSRELKKAREAHQIEVDLLAAELQQFQEEQGQLEEKLRSCEAQEPMLRARLEEAQAQVLEESRLGRRSLQRQQRTFQARERETELATEQLHQEQQHLIAQLADAEAKLVVTKEQLNKAREDKLTDRQRLERQLDKFKAELGEQRQLREAVEKEKSYVELGGSRQNQVQWCDVFDVANLSCYARFRGLEKGAHGSDSEPAISFEAAHSAALSMLLQFFGIPRVAKLALQERLDFLESSSNLDAASAPKAVPNGRCQMATLWDALGKAEEARFGLVCDQQTSQPTLCDAEESPPSPHEVLNWLDGTNSADGGSIADVNDATSEQMSVESPSKKHLMSDSPSKSFRSLTELDGAQSKPSGPVLSTFEKYGDYIAGGLVGLNSLTMLVELQLQGMASGFLLGQSDKPPAAGDGLLFKTLDMLFDVSFVIELVMRIILEGPNFRKSMANWFDATLAGAALIDLCLIVVVDVAGAPVQAFTMFLVRALTSLRAVRLLRAFRFCRGLQLLLKACQSFLSSLFWAMVLLGVFIMMGSLMMGNLLQTFISSEDETFEDRVWVWKYYGTAYRSLYTLYEVTFAGSWPQITRPVLEKVSQAFSIFFISYITVIVFALIRVITAVFLKDTLDAAQNDAELRIQEEMRKKTALVEKLEAMFQAIDQGDGIVTEDRLKMIFSNPKVQAYFQTLDVDVQESAALFHILDDGDGEVTLDEFINGIIRCKGPARAIDQVAMQADMRHVSKQVSKLLNMLTTGGASPNFTDKMSPSSVMGQSHNMTEAMKVFRVR</sequence>
<feature type="region of interest" description="Disordered" evidence="6">
    <location>
        <begin position="1214"/>
        <end position="1248"/>
    </location>
</feature>
<evidence type="ECO:0000256" key="2">
    <source>
        <dbReference type="ARBA" id="ARBA00022692"/>
    </source>
</evidence>
<dbReference type="GO" id="GO:0005737">
    <property type="term" value="C:cytoplasm"/>
    <property type="evidence" value="ECO:0007669"/>
    <property type="project" value="TreeGrafter"/>
</dbReference>
<feature type="non-terminal residue" evidence="9">
    <location>
        <position position="1672"/>
    </location>
</feature>
<evidence type="ECO:0000256" key="7">
    <source>
        <dbReference type="SAM" id="Phobius"/>
    </source>
</evidence>
<dbReference type="CDD" id="cd00051">
    <property type="entry name" value="EFh"/>
    <property type="match status" value="1"/>
</dbReference>
<evidence type="ECO:0000256" key="6">
    <source>
        <dbReference type="SAM" id="MobiDB-lite"/>
    </source>
</evidence>
<feature type="coiled-coil region" evidence="5">
    <location>
        <begin position="785"/>
        <end position="952"/>
    </location>
</feature>
<dbReference type="Gene3D" id="2.160.20.10">
    <property type="entry name" value="Single-stranded right-handed beta-helix, Pectin lyase-like"/>
    <property type="match status" value="1"/>
</dbReference>
<evidence type="ECO:0000256" key="4">
    <source>
        <dbReference type="ARBA" id="ARBA00023136"/>
    </source>
</evidence>
<dbReference type="Gene3D" id="1.10.287.70">
    <property type="match status" value="1"/>
</dbReference>
<dbReference type="OrthoDB" id="5959761at2759"/>
<keyword evidence="10" id="KW-1185">Reference proteome</keyword>
<dbReference type="PANTHER" id="PTHR45615">
    <property type="entry name" value="MYOSIN HEAVY CHAIN, NON-MUSCLE"/>
    <property type="match status" value="1"/>
</dbReference>
<dbReference type="Gene3D" id="1.10.238.10">
    <property type="entry name" value="EF-hand"/>
    <property type="match status" value="1"/>
</dbReference>
<dbReference type="Proteomes" id="UP000649617">
    <property type="component" value="Unassembled WGS sequence"/>
</dbReference>
<dbReference type="GO" id="GO:0032982">
    <property type="term" value="C:myosin filament"/>
    <property type="evidence" value="ECO:0007669"/>
    <property type="project" value="TreeGrafter"/>
</dbReference>
<evidence type="ECO:0000256" key="3">
    <source>
        <dbReference type="ARBA" id="ARBA00022989"/>
    </source>
</evidence>
<dbReference type="GO" id="GO:0051015">
    <property type="term" value="F:actin filament binding"/>
    <property type="evidence" value="ECO:0007669"/>
    <property type="project" value="TreeGrafter"/>
</dbReference>
<dbReference type="CDD" id="cd23669">
    <property type="entry name" value="GH55_SacteLam55A-like"/>
    <property type="match status" value="1"/>
</dbReference>
<dbReference type="InterPro" id="IPR011992">
    <property type="entry name" value="EF-hand-dom_pair"/>
</dbReference>
<dbReference type="Gene3D" id="1.20.120.350">
    <property type="entry name" value="Voltage-gated potassium channels. Chain C"/>
    <property type="match status" value="1"/>
</dbReference>
<dbReference type="InterPro" id="IPR027359">
    <property type="entry name" value="Volt_channel_dom_sf"/>
</dbReference>
<dbReference type="EMBL" id="CAJNIZ010002436">
    <property type="protein sequence ID" value="CAE7210597.1"/>
    <property type="molecule type" value="Genomic_DNA"/>
</dbReference>
<dbReference type="InterPro" id="IPR002048">
    <property type="entry name" value="EF_hand_dom"/>
</dbReference>
<feature type="coiled-coil region" evidence="5">
    <location>
        <begin position="982"/>
        <end position="1048"/>
    </location>
</feature>
<keyword evidence="5" id="KW-0175">Coiled coil</keyword>
<dbReference type="GO" id="GO:0005216">
    <property type="term" value="F:monoatomic ion channel activity"/>
    <property type="evidence" value="ECO:0007669"/>
    <property type="project" value="InterPro"/>
</dbReference>
<dbReference type="SUPFAM" id="SSF47473">
    <property type="entry name" value="EF-hand"/>
    <property type="match status" value="1"/>
</dbReference>
<proteinExistence type="predicted"/>
<dbReference type="GO" id="GO:0016020">
    <property type="term" value="C:membrane"/>
    <property type="evidence" value="ECO:0007669"/>
    <property type="project" value="UniProtKB-SubCell"/>
</dbReference>
<evidence type="ECO:0000256" key="5">
    <source>
        <dbReference type="SAM" id="Coils"/>
    </source>
</evidence>
<dbReference type="SUPFAM" id="SSF81324">
    <property type="entry name" value="Voltage-gated potassium channels"/>
    <property type="match status" value="1"/>
</dbReference>
<dbReference type="InterPro" id="IPR059186">
    <property type="entry name" value="SACTE_4363"/>
</dbReference>
<protein>
    <recommendedName>
        <fullName evidence="8">Ion transport domain-containing protein</fullName>
    </recommendedName>
</protein>
<dbReference type="GO" id="GO:0000146">
    <property type="term" value="F:microfilament motor activity"/>
    <property type="evidence" value="ECO:0007669"/>
    <property type="project" value="TreeGrafter"/>
</dbReference>
<dbReference type="PANTHER" id="PTHR45615:SF40">
    <property type="entry name" value="MYOSIN HEAVY CHAIN, NON-MUSCLE"/>
    <property type="match status" value="1"/>
</dbReference>
<name>A0A812JJN9_SYMPI</name>
<evidence type="ECO:0000313" key="9">
    <source>
        <dbReference type="EMBL" id="CAE7210597.1"/>
    </source>
</evidence>
<accession>A0A812JJN9</accession>
<organism evidence="9 10">
    <name type="scientific">Symbiodinium pilosum</name>
    <name type="common">Dinoflagellate</name>
    <dbReference type="NCBI Taxonomy" id="2952"/>
    <lineage>
        <taxon>Eukaryota</taxon>
        <taxon>Sar</taxon>
        <taxon>Alveolata</taxon>
        <taxon>Dinophyceae</taxon>
        <taxon>Suessiales</taxon>
        <taxon>Symbiodiniaceae</taxon>
        <taxon>Symbiodinium</taxon>
    </lineage>
</organism>
<feature type="domain" description="Ion transport" evidence="8">
    <location>
        <begin position="1269"/>
        <end position="1510"/>
    </location>
</feature>
<comment type="caution">
    <text evidence="9">The sequence shown here is derived from an EMBL/GenBank/DDBJ whole genome shotgun (WGS) entry which is preliminary data.</text>
</comment>
<keyword evidence="2 7" id="KW-0812">Transmembrane</keyword>
<dbReference type="InterPro" id="IPR012334">
    <property type="entry name" value="Pectin_lyas_fold"/>
</dbReference>
<dbReference type="Pfam" id="PF00520">
    <property type="entry name" value="Ion_trans"/>
    <property type="match status" value="1"/>
</dbReference>